<dbReference type="PANTHER" id="PTHR46890">
    <property type="entry name" value="NON-LTR RETROLELEMENT REVERSE TRANSCRIPTASE-LIKE PROTEIN-RELATED"/>
    <property type="match status" value="1"/>
</dbReference>
<keyword evidence="2" id="KW-1133">Transmembrane helix</keyword>
<dbReference type="Pfam" id="PF13966">
    <property type="entry name" value="zf-RVT"/>
    <property type="match status" value="1"/>
</dbReference>
<feature type="region of interest" description="Disordered" evidence="1">
    <location>
        <begin position="370"/>
        <end position="404"/>
    </location>
</feature>
<dbReference type="EnsemblPlants" id="evm.model.04.179">
    <property type="protein sequence ID" value="cds.evm.model.04.179"/>
    <property type="gene ID" value="evm.TU.04.179"/>
</dbReference>
<evidence type="ECO:0000313" key="4">
    <source>
        <dbReference type="EnsemblPlants" id="cds.evm.model.04.179"/>
    </source>
</evidence>
<dbReference type="PANTHER" id="PTHR46890:SF48">
    <property type="entry name" value="RNA-DIRECTED DNA POLYMERASE"/>
    <property type="match status" value="1"/>
</dbReference>
<dbReference type="InterPro" id="IPR043502">
    <property type="entry name" value="DNA/RNA_pol_sf"/>
</dbReference>
<accession>A0A803PEK8</accession>
<evidence type="ECO:0000313" key="5">
    <source>
        <dbReference type="Proteomes" id="UP000596661"/>
    </source>
</evidence>
<evidence type="ECO:0000259" key="3">
    <source>
        <dbReference type="PROSITE" id="PS50878"/>
    </source>
</evidence>
<keyword evidence="2" id="KW-0812">Transmembrane</keyword>
<evidence type="ECO:0000256" key="1">
    <source>
        <dbReference type="SAM" id="MobiDB-lite"/>
    </source>
</evidence>
<dbReference type="SUPFAM" id="SSF56672">
    <property type="entry name" value="DNA/RNA polymerases"/>
    <property type="match status" value="1"/>
</dbReference>
<dbReference type="Gramene" id="evm.model.04.179">
    <property type="protein sequence ID" value="cds.evm.model.04.179"/>
    <property type="gene ID" value="evm.TU.04.179"/>
</dbReference>
<name>A0A803PEK8_CANSA</name>
<dbReference type="PROSITE" id="PS50878">
    <property type="entry name" value="RT_POL"/>
    <property type="match status" value="1"/>
</dbReference>
<reference evidence="4" key="1">
    <citation type="submission" date="2018-11" db="EMBL/GenBank/DDBJ databases">
        <authorList>
            <person name="Grassa J C."/>
        </authorList>
    </citation>
    <scope>NUCLEOTIDE SEQUENCE [LARGE SCALE GENOMIC DNA]</scope>
</reference>
<dbReference type="InterPro" id="IPR000477">
    <property type="entry name" value="RT_dom"/>
</dbReference>
<feature type="compositionally biased region" description="Basic and acidic residues" evidence="1">
    <location>
        <begin position="391"/>
        <end position="404"/>
    </location>
</feature>
<keyword evidence="2" id="KW-0472">Membrane</keyword>
<dbReference type="InterPro" id="IPR036691">
    <property type="entry name" value="Endo/exonu/phosph_ase_sf"/>
</dbReference>
<organism evidence="4 5">
    <name type="scientific">Cannabis sativa</name>
    <name type="common">Hemp</name>
    <name type="synonym">Marijuana</name>
    <dbReference type="NCBI Taxonomy" id="3483"/>
    <lineage>
        <taxon>Eukaryota</taxon>
        <taxon>Viridiplantae</taxon>
        <taxon>Streptophyta</taxon>
        <taxon>Embryophyta</taxon>
        <taxon>Tracheophyta</taxon>
        <taxon>Spermatophyta</taxon>
        <taxon>Magnoliopsida</taxon>
        <taxon>eudicotyledons</taxon>
        <taxon>Gunneridae</taxon>
        <taxon>Pentapetalae</taxon>
        <taxon>rosids</taxon>
        <taxon>fabids</taxon>
        <taxon>Rosales</taxon>
        <taxon>Cannabaceae</taxon>
        <taxon>Cannabis</taxon>
    </lineage>
</organism>
<feature type="transmembrane region" description="Helical" evidence="2">
    <location>
        <begin position="6"/>
        <end position="33"/>
    </location>
</feature>
<reference evidence="4" key="2">
    <citation type="submission" date="2021-03" db="UniProtKB">
        <authorList>
            <consortium name="EnsemblPlants"/>
        </authorList>
    </citation>
    <scope>IDENTIFICATION</scope>
</reference>
<proteinExistence type="predicted"/>
<dbReference type="InterPro" id="IPR026960">
    <property type="entry name" value="RVT-Znf"/>
</dbReference>
<protein>
    <recommendedName>
        <fullName evidence="3">Reverse transcriptase domain-containing protein</fullName>
    </recommendedName>
</protein>
<dbReference type="Proteomes" id="UP000596661">
    <property type="component" value="Chromosome 4"/>
</dbReference>
<dbReference type="InterPro" id="IPR052343">
    <property type="entry name" value="Retrotransposon-Effector_Assoc"/>
</dbReference>
<feature type="compositionally biased region" description="Low complexity" evidence="1">
    <location>
        <begin position="370"/>
        <end position="380"/>
    </location>
</feature>
<feature type="domain" description="Reverse transcriptase" evidence="3">
    <location>
        <begin position="810"/>
        <end position="1080"/>
    </location>
</feature>
<dbReference type="EMBL" id="UZAU01000358">
    <property type="status" value="NOT_ANNOTATED_CDS"/>
    <property type="molecule type" value="Genomic_DNA"/>
</dbReference>
<dbReference type="CDD" id="cd01650">
    <property type="entry name" value="RT_nLTR_like"/>
    <property type="match status" value="1"/>
</dbReference>
<evidence type="ECO:0000256" key="2">
    <source>
        <dbReference type="SAM" id="Phobius"/>
    </source>
</evidence>
<dbReference type="Gene3D" id="3.60.10.10">
    <property type="entry name" value="Endonuclease/exonuclease/phosphatase"/>
    <property type="match status" value="1"/>
</dbReference>
<dbReference type="SUPFAM" id="SSF56219">
    <property type="entry name" value="DNase I-like"/>
    <property type="match status" value="1"/>
</dbReference>
<dbReference type="Pfam" id="PF00078">
    <property type="entry name" value="RVT_1"/>
    <property type="match status" value="1"/>
</dbReference>
<keyword evidence="5" id="KW-1185">Reference proteome</keyword>
<sequence>MEIPSFFGTLKCAFFTTTILYLKLILILSAGLLKGLSILLQSLHQFIVSVESVIVWATLSVYYQHFKSITTVPPHQENETELSTVAPPENEVMELSIVAPPENEVVKLSTVVLPGNEDMESTTDHFSELQNDRSFCFPGMYGNWSEEDWEENEEAASSFVEQSLVGRLIAKREIKESLFTTIFSRMWKGIGGWEVKPSSGQWREARLDKVCCWVKMKGWTIKAFTRANVTRLGEMAGEVQEIRWINENRMFLNGFVRMKIGFPLKQSIFVGSAFHQNQVETQEQNGKHREREGERLTEIDNSTRHFMVAPPTEIDDRVEAPMVHNHVTVKGSGAVPIDKSPIVGDGNITDNVLGGIGENNCHFGTLDQLGGSTSEGITEGTESEAKKRKNGGKDGETEEERDRRAILKGKQILSIKNRARNHGKGRAVVFNANDGVVASSLVGMDSNGMGQQFVFGSEDINGTKSEVTNTENYWAVDRVGLSGGLLLLWNEELSVRVDSSSAGDFNEVVSLSEKVGGRIRRDVAMEDFRTVIDECRLIDFCSSKADLTWCNGHEVNPVMERLDRGLCNEEWLWNFTGADVLVLDWWESDHRPLVVDMPIETERERCGKTRKVGVALHGWNKNKKKTLQEKTKKLKKALSELSSRQDSSTWGEMKTLEKQLNVVLEKDEKYWRQRSRALWLKWVDLNTKYFHRKASARRKKNEIKGLMDSMGIWQTDTGMIRKLVEDYYGSLSSASSLHLDQVEEVLRRVRPKVTNDMNEELMRPFVADEVIHVVKHMNPVKAPGVDGLPTLFYQKFWGKLQTEVIAVCLKMLNEGADLECLNETIIALLPKVEKPVRVEEFLPISLCNVIYKIVSRCLACRLRSTMSAVISDTQSAFVQERLIHDNAIIGYEGLHCMRKNRFRNGTKMALKLDMAKAYDRVEWHFLRAMMMRLGYDIDWVDKVMRCVTSVSFSFLINGDVQGRVIPERGLRQGDPLSPFLFLFYAEAFSNLIQHEEQEGSLRGLRFGRRGLSVSHLFFVNDSLIFMDADMGSCQRFKGLLDLYSDASGQLVNFHKSEVCFGRNVDRGFSNSLLLFWGSERLNTMEKKIHWCKWAHLCKPKEKGGLGFRDLGLFNQALLAKQVWRCIRFPDNLCSQVLKASYFPTRSILEAKSGAHASFVWRSLMWGKKVIANGYRWRVGNGETVRVLEDPWLSRPVTFKIYDKPPLPENLYVADLKHGDGRWDENFVRSVFNMEDAELILSTPSTGWDLEDKIMWHYSKNGEYTVKSGYKMASSLATEQYQSDDQLYVDWWKTLWHLKIPPKIKHFVWKLAYNWIPTSANLAKRGVALDNICERCSGHVVETTAHALWECKRSKELWAVSGLKDDMKQIKGEDLLSFLMRMARLWDKTRFEFFLVITWNIWNVRNNVVHGGKAPIAGDMVDWYRTFLTEFQGEGAAVGSRVRRENAKWGAPDMGQMKLNVDARVKGGGGVSGLGCVARDHGGRV</sequence>